<dbReference type="GO" id="GO:0003839">
    <property type="term" value="F:gamma-glutamylcyclotransferase activity"/>
    <property type="evidence" value="ECO:0007669"/>
    <property type="project" value="UniProtKB-EC"/>
</dbReference>
<proteinExistence type="predicted"/>
<dbReference type="Gene3D" id="3.10.490.10">
    <property type="entry name" value="Gamma-glutamyl cyclotransferase-like"/>
    <property type="match status" value="1"/>
</dbReference>
<evidence type="ECO:0000256" key="3">
    <source>
        <dbReference type="PIRSR" id="PIRSR617939-1"/>
    </source>
</evidence>
<dbReference type="Ensembl" id="ENSBOBT00000018216.1">
    <property type="protein sequence ID" value="ENSBOBP00000017815.1"/>
    <property type="gene ID" value="ENSBOBG00000011016.1"/>
</dbReference>
<reference evidence="6" key="1">
    <citation type="submission" date="2025-08" db="UniProtKB">
        <authorList>
            <consortium name="Ensembl"/>
        </authorList>
    </citation>
    <scope>IDENTIFICATION</scope>
</reference>
<evidence type="ECO:0000256" key="1">
    <source>
        <dbReference type="ARBA" id="ARBA00012346"/>
    </source>
</evidence>
<dbReference type="PANTHER" id="PTHR12935">
    <property type="entry name" value="GAMMA-GLUTAMYLCYCLOTRANSFERASE"/>
    <property type="match status" value="1"/>
</dbReference>
<reference evidence="6" key="2">
    <citation type="submission" date="2025-09" db="UniProtKB">
        <authorList>
            <consortium name="Ensembl"/>
        </authorList>
    </citation>
    <scope>IDENTIFICATION</scope>
</reference>
<protein>
    <recommendedName>
        <fullName evidence="1">gamma-glutamylcyclotransferase</fullName>
        <ecNumber evidence="1">4.3.2.9</ecNumber>
    </recommendedName>
</protein>
<name>A0A8C0IG95_BUBBB</name>
<organism evidence="6 7">
    <name type="scientific">Bubo bubo</name>
    <name type="common">Eurasian eagle-owl</name>
    <name type="synonym">Strix bubo</name>
    <dbReference type="NCBI Taxonomy" id="30461"/>
    <lineage>
        <taxon>Eukaryota</taxon>
        <taxon>Metazoa</taxon>
        <taxon>Chordata</taxon>
        <taxon>Craniata</taxon>
        <taxon>Vertebrata</taxon>
        <taxon>Euteleostomi</taxon>
        <taxon>Archelosauria</taxon>
        <taxon>Archosauria</taxon>
        <taxon>Dinosauria</taxon>
        <taxon>Saurischia</taxon>
        <taxon>Theropoda</taxon>
        <taxon>Coelurosauria</taxon>
        <taxon>Aves</taxon>
        <taxon>Neognathae</taxon>
        <taxon>Neoaves</taxon>
        <taxon>Telluraves</taxon>
        <taxon>Strigiformes</taxon>
        <taxon>Strigidae</taxon>
        <taxon>Bubo</taxon>
    </lineage>
</organism>
<dbReference type="Proteomes" id="UP000694567">
    <property type="component" value="Unplaced"/>
</dbReference>
<accession>A0A8C0IG95</accession>
<dbReference type="EC" id="4.3.2.9" evidence="1"/>
<dbReference type="InterPro" id="IPR013024">
    <property type="entry name" value="GGCT-like"/>
</dbReference>
<dbReference type="PANTHER" id="PTHR12935:SF0">
    <property type="entry name" value="GAMMA-GLUTAMYLCYCLOTRANSFERASE"/>
    <property type="match status" value="1"/>
</dbReference>
<evidence type="ECO:0000256" key="2">
    <source>
        <dbReference type="ARBA" id="ARBA00023239"/>
    </source>
</evidence>
<keyword evidence="7" id="KW-1185">Reference proteome</keyword>
<dbReference type="InterPro" id="IPR017939">
    <property type="entry name" value="G-Glutamylcylcotransferase"/>
</dbReference>
<evidence type="ECO:0000313" key="6">
    <source>
        <dbReference type="Ensembl" id="ENSBOBP00000017815.1"/>
    </source>
</evidence>
<evidence type="ECO:0000256" key="5">
    <source>
        <dbReference type="SAM" id="MobiDB-lite"/>
    </source>
</evidence>
<feature type="region of interest" description="Disordered" evidence="5">
    <location>
        <begin position="1"/>
        <end position="33"/>
    </location>
</feature>
<dbReference type="InterPro" id="IPR036568">
    <property type="entry name" value="GGCT-like_sf"/>
</dbReference>
<dbReference type="AlphaFoldDB" id="A0A8C0IG95"/>
<dbReference type="CDD" id="cd06661">
    <property type="entry name" value="GGCT_like"/>
    <property type="match status" value="1"/>
</dbReference>
<feature type="active site" description="Proton acceptor" evidence="3">
    <location>
        <position position="98"/>
    </location>
</feature>
<dbReference type="Pfam" id="PF13772">
    <property type="entry name" value="AIG2_2"/>
    <property type="match status" value="1"/>
</dbReference>
<evidence type="ECO:0000313" key="7">
    <source>
        <dbReference type="Proteomes" id="UP000694567"/>
    </source>
</evidence>
<keyword evidence="2" id="KW-0456">Lyase</keyword>
<evidence type="ECO:0000256" key="4">
    <source>
        <dbReference type="PIRSR" id="PIRSR617939-2"/>
    </source>
</evidence>
<dbReference type="SUPFAM" id="SSF110857">
    <property type="entry name" value="Gamma-glutamyl cyclotransferase-like"/>
    <property type="match status" value="1"/>
</dbReference>
<sequence length="190" mass="20802">MSFEEQEGSSSQFPPSWHTSAEGSSDCLKGSNPVTANLHRSQADISSDFKLEFGHHQGRTSSVWHGGAATIVQSPGDEVWGIVWKMNTSNLSSLDKQEGVEDGIYVPIEVNVHTQAGEVLTCRSYQMKDCVCGSPSPQYKKVICMGAKQNGLPADYQKKLEAIETNNYAGPVPIMEEIEPLDIMCILKTH</sequence>
<feature type="binding site" evidence="4">
    <location>
        <position position="139"/>
    </location>
    <ligand>
        <name>substrate</name>
    </ligand>
</feature>